<organism evidence="4 5">
    <name type="scientific">Urocolius indicus</name>
    <name type="common">Red-faced mousebird</name>
    <name type="synonym">Colius indicus</name>
    <dbReference type="NCBI Taxonomy" id="458196"/>
    <lineage>
        <taxon>Eukaryota</taxon>
        <taxon>Metazoa</taxon>
        <taxon>Chordata</taxon>
        <taxon>Craniata</taxon>
        <taxon>Vertebrata</taxon>
        <taxon>Euteleostomi</taxon>
        <taxon>Archelosauria</taxon>
        <taxon>Archosauria</taxon>
        <taxon>Dinosauria</taxon>
        <taxon>Saurischia</taxon>
        <taxon>Theropoda</taxon>
        <taxon>Coelurosauria</taxon>
        <taxon>Aves</taxon>
        <taxon>Neognathae</taxon>
        <taxon>Neoaves</taxon>
        <taxon>Telluraves</taxon>
        <taxon>Coraciimorphae</taxon>
        <taxon>Coliiformes</taxon>
        <taxon>Coliidae</taxon>
        <taxon>Urocolius</taxon>
    </lineage>
</organism>
<dbReference type="EMBL" id="WBNH01020805">
    <property type="protein sequence ID" value="NXX87384.1"/>
    <property type="molecule type" value="Genomic_DNA"/>
</dbReference>
<feature type="non-terminal residue" evidence="4">
    <location>
        <position position="1"/>
    </location>
</feature>
<dbReference type="GO" id="GO:0010890">
    <property type="term" value="P:positive regulation of triglyceride storage"/>
    <property type="evidence" value="ECO:0007669"/>
    <property type="project" value="TreeGrafter"/>
</dbReference>
<dbReference type="Gene3D" id="1.20.120.340">
    <property type="entry name" value="Flagellar protein FliS"/>
    <property type="match status" value="1"/>
</dbReference>
<dbReference type="Pfam" id="PF03036">
    <property type="entry name" value="Perilipin"/>
    <property type="match status" value="1"/>
</dbReference>
<evidence type="ECO:0000256" key="2">
    <source>
        <dbReference type="ARBA" id="ARBA00006311"/>
    </source>
</evidence>
<proteinExistence type="inferred from homology"/>
<keyword evidence="3" id="KW-0551">Lipid droplet</keyword>
<keyword evidence="5" id="KW-1185">Reference proteome</keyword>
<dbReference type="GO" id="GO:0005811">
    <property type="term" value="C:lipid droplet"/>
    <property type="evidence" value="ECO:0007669"/>
    <property type="project" value="UniProtKB-SubCell"/>
</dbReference>
<dbReference type="PANTHER" id="PTHR14024:SF51">
    <property type="entry name" value="PERILIPIN-RELATED"/>
    <property type="match status" value="1"/>
</dbReference>
<dbReference type="PANTHER" id="PTHR14024">
    <property type="entry name" value="PERILIPIN"/>
    <property type="match status" value="1"/>
</dbReference>
<evidence type="ECO:0000313" key="5">
    <source>
        <dbReference type="Proteomes" id="UP000654395"/>
    </source>
</evidence>
<evidence type="ECO:0000256" key="3">
    <source>
        <dbReference type="ARBA" id="ARBA00022677"/>
    </source>
</evidence>
<dbReference type="Proteomes" id="UP000654395">
    <property type="component" value="Unassembled WGS sequence"/>
</dbReference>
<name>A0A852LEU1_UROIN</name>
<dbReference type="SUPFAM" id="SSF109775">
    <property type="entry name" value="Mannose-6-phosphate receptor binding protein 1 (Tip47), C-terminal domain"/>
    <property type="match status" value="1"/>
</dbReference>
<sequence length="154" mass="17805">LSLTQIEMFKQGLVQKLQERWEKLHQMWLDWSRKSSNESGDEIPTEPEELELLALLMARSITQQLQITCCKIVSAIQGLPSSLQDKVKQSLRTMEELHASFLVANSFQDLASSVLSQRKLAVIREYMEELLDYLKNNIPLSWLVGPFSPREEEE</sequence>
<comment type="similarity">
    <text evidence="2">Belongs to the perilipin family.</text>
</comment>
<gene>
    <name evidence="4" type="primary">Plin3_4</name>
    <name evidence="4" type="ORF">UROIND_R15308</name>
</gene>
<dbReference type="AlphaFoldDB" id="A0A852LEU1"/>
<dbReference type="GO" id="GO:0005829">
    <property type="term" value="C:cytosol"/>
    <property type="evidence" value="ECO:0007669"/>
    <property type="project" value="TreeGrafter"/>
</dbReference>
<protein>
    <submittedName>
        <fullName evidence="4">PLIN3 protein</fullName>
    </submittedName>
</protein>
<accession>A0A852LEU1</accession>
<dbReference type="OrthoDB" id="376826at2759"/>
<comment type="subcellular location">
    <subcellularLocation>
        <location evidence="1">Lipid droplet</location>
    </subcellularLocation>
</comment>
<dbReference type="InterPro" id="IPR004279">
    <property type="entry name" value="Perilipin"/>
</dbReference>
<comment type="caution">
    <text evidence="4">The sequence shown here is derived from an EMBL/GenBank/DDBJ whole genome shotgun (WGS) entry which is preliminary data.</text>
</comment>
<evidence type="ECO:0000313" key="4">
    <source>
        <dbReference type="EMBL" id="NXX87384.1"/>
    </source>
</evidence>
<feature type="non-terminal residue" evidence="4">
    <location>
        <position position="154"/>
    </location>
</feature>
<evidence type="ECO:0000256" key="1">
    <source>
        <dbReference type="ARBA" id="ARBA00004502"/>
    </source>
</evidence>
<dbReference type="GO" id="GO:0019915">
    <property type="term" value="P:lipid storage"/>
    <property type="evidence" value="ECO:0007669"/>
    <property type="project" value="TreeGrafter"/>
</dbReference>
<reference evidence="4" key="1">
    <citation type="submission" date="2020-02" db="EMBL/GenBank/DDBJ databases">
        <title>Bird 10,000 Genomes (B10K) Project - Family phase.</title>
        <authorList>
            <person name="Zhang G."/>
        </authorList>
    </citation>
    <scope>NUCLEOTIDE SEQUENCE</scope>
    <source>
        <strain evidence="4">B10K-DU-030-59</strain>
    </source>
</reference>